<dbReference type="RefSeq" id="XP_031915122.1">
    <property type="nucleotide sequence ID" value="XM_032054233.1"/>
</dbReference>
<evidence type="ECO:0000313" key="1">
    <source>
        <dbReference type="EMBL" id="KAE8139059.1"/>
    </source>
</evidence>
<evidence type="ECO:0000313" key="2">
    <source>
        <dbReference type="Proteomes" id="UP000325672"/>
    </source>
</evidence>
<sequence length="81" mass="8635">MLPSPSNMRATSTCMPTTSPMAWLVSTASLSRMAPPSGLPIPGTLAIWLELSTRTIMCAVITRVSMTRLGCMDFTSSPTTL</sequence>
<keyword evidence="2" id="KW-1185">Reference proteome</keyword>
<protein>
    <submittedName>
        <fullName evidence="1">Uncharacterized protein</fullName>
    </submittedName>
</protein>
<dbReference type="AlphaFoldDB" id="A0A5N6SZ51"/>
<name>A0A5N6SZ51_ASPPS</name>
<dbReference type="EMBL" id="ML743568">
    <property type="protein sequence ID" value="KAE8139059.1"/>
    <property type="molecule type" value="Genomic_DNA"/>
</dbReference>
<gene>
    <name evidence="1" type="ORF">BDV38DRAFT_243523</name>
</gene>
<proteinExistence type="predicted"/>
<reference evidence="1 2" key="1">
    <citation type="submission" date="2019-04" db="EMBL/GenBank/DDBJ databases">
        <title>Friends and foes A comparative genomics study of 23 Aspergillus species from section Flavi.</title>
        <authorList>
            <consortium name="DOE Joint Genome Institute"/>
            <person name="Kjaerbolling I."/>
            <person name="Vesth T."/>
            <person name="Frisvad J.C."/>
            <person name="Nybo J.L."/>
            <person name="Theobald S."/>
            <person name="Kildgaard S."/>
            <person name="Isbrandt T."/>
            <person name="Kuo A."/>
            <person name="Sato A."/>
            <person name="Lyhne E.K."/>
            <person name="Kogle M.E."/>
            <person name="Wiebenga A."/>
            <person name="Kun R.S."/>
            <person name="Lubbers R.J."/>
            <person name="Makela M.R."/>
            <person name="Barry K."/>
            <person name="Chovatia M."/>
            <person name="Clum A."/>
            <person name="Daum C."/>
            <person name="Haridas S."/>
            <person name="He G."/>
            <person name="LaButti K."/>
            <person name="Lipzen A."/>
            <person name="Mondo S."/>
            <person name="Riley R."/>
            <person name="Salamov A."/>
            <person name="Simmons B.A."/>
            <person name="Magnuson J.K."/>
            <person name="Henrissat B."/>
            <person name="Mortensen U.H."/>
            <person name="Larsen T.O."/>
            <person name="Devries R.P."/>
            <person name="Grigoriev I.V."/>
            <person name="Machida M."/>
            <person name="Baker S.E."/>
            <person name="Andersen M.R."/>
        </authorList>
    </citation>
    <scope>NUCLEOTIDE SEQUENCE [LARGE SCALE GENOMIC DNA]</scope>
    <source>
        <strain evidence="1 2">CBS 117625</strain>
    </source>
</reference>
<dbReference type="GeneID" id="43638443"/>
<accession>A0A5N6SZ51</accession>
<dbReference type="Proteomes" id="UP000325672">
    <property type="component" value="Unassembled WGS sequence"/>
</dbReference>
<organism evidence="1 2">
    <name type="scientific">Aspergillus pseudotamarii</name>
    <dbReference type="NCBI Taxonomy" id="132259"/>
    <lineage>
        <taxon>Eukaryota</taxon>
        <taxon>Fungi</taxon>
        <taxon>Dikarya</taxon>
        <taxon>Ascomycota</taxon>
        <taxon>Pezizomycotina</taxon>
        <taxon>Eurotiomycetes</taxon>
        <taxon>Eurotiomycetidae</taxon>
        <taxon>Eurotiales</taxon>
        <taxon>Aspergillaceae</taxon>
        <taxon>Aspergillus</taxon>
        <taxon>Aspergillus subgen. Circumdati</taxon>
    </lineage>
</organism>